<organism evidence="8 9">
    <name type="scientific">Kingdonia uniflora</name>
    <dbReference type="NCBI Taxonomy" id="39325"/>
    <lineage>
        <taxon>Eukaryota</taxon>
        <taxon>Viridiplantae</taxon>
        <taxon>Streptophyta</taxon>
        <taxon>Embryophyta</taxon>
        <taxon>Tracheophyta</taxon>
        <taxon>Spermatophyta</taxon>
        <taxon>Magnoliopsida</taxon>
        <taxon>Ranunculales</taxon>
        <taxon>Circaeasteraceae</taxon>
        <taxon>Kingdonia</taxon>
    </lineage>
</organism>
<evidence type="ECO:0000256" key="2">
    <source>
        <dbReference type="ARBA" id="ARBA00023125"/>
    </source>
</evidence>
<evidence type="ECO:0000256" key="3">
    <source>
        <dbReference type="ARBA" id="ARBA00023163"/>
    </source>
</evidence>
<dbReference type="GO" id="GO:0003700">
    <property type="term" value="F:DNA-binding transcription factor activity"/>
    <property type="evidence" value="ECO:0007669"/>
    <property type="project" value="InterPro"/>
</dbReference>
<evidence type="ECO:0000256" key="5">
    <source>
        <dbReference type="SAM" id="MobiDB-lite"/>
    </source>
</evidence>
<evidence type="ECO:0000259" key="6">
    <source>
        <dbReference type="PROSITE" id="PS51519"/>
    </source>
</evidence>
<dbReference type="PANTHER" id="PTHR32002">
    <property type="entry name" value="PROTEIN NLP8"/>
    <property type="match status" value="1"/>
</dbReference>
<reference evidence="8 9" key="1">
    <citation type="journal article" date="2020" name="IScience">
        <title>Genome Sequencing of the Endangered Kingdonia uniflora (Circaeasteraceae, Ranunculales) Reveals Potential Mechanisms of Evolutionary Specialization.</title>
        <authorList>
            <person name="Sun Y."/>
            <person name="Deng T."/>
            <person name="Zhang A."/>
            <person name="Moore M.J."/>
            <person name="Landis J.B."/>
            <person name="Lin N."/>
            <person name="Zhang H."/>
            <person name="Zhang X."/>
            <person name="Huang J."/>
            <person name="Zhang X."/>
            <person name="Sun H."/>
            <person name="Wang H."/>
        </authorList>
    </citation>
    <scope>NUCLEOTIDE SEQUENCE [LARGE SCALE GENOMIC DNA]</scope>
    <source>
        <strain evidence="8">TB1705</strain>
        <tissue evidence="8">Leaf</tissue>
    </source>
</reference>
<feature type="domain" description="RWP-RK" evidence="6">
    <location>
        <begin position="531"/>
        <end position="612"/>
    </location>
</feature>
<dbReference type="SMART" id="SM00666">
    <property type="entry name" value="PB1"/>
    <property type="match status" value="1"/>
</dbReference>
<feature type="region of interest" description="Disordered" evidence="5">
    <location>
        <begin position="728"/>
        <end position="747"/>
    </location>
</feature>
<comment type="caution">
    <text evidence="8">The sequence shown here is derived from an EMBL/GenBank/DDBJ whole genome shotgun (WGS) entry which is preliminary data.</text>
</comment>
<keyword evidence="4" id="KW-0539">Nucleus</keyword>
<dbReference type="OrthoDB" id="6270329at2759"/>
<keyword evidence="1" id="KW-0805">Transcription regulation</keyword>
<protein>
    <submittedName>
        <fullName evidence="8">Uncharacterized protein</fullName>
    </submittedName>
</protein>
<dbReference type="GO" id="GO:0003677">
    <property type="term" value="F:DNA binding"/>
    <property type="evidence" value="ECO:0007669"/>
    <property type="project" value="UniProtKB-KW"/>
</dbReference>
<evidence type="ECO:0000256" key="1">
    <source>
        <dbReference type="ARBA" id="ARBA00023015"/>
    </source>
</evidence>
<name>A0A7J7MCA4_9MAGN</name>
<dbReference type="AlphaFoldDB" id="A0A7J7MCA4"/>
<dbReference type="PROSITE" id="PS51745">
    <property type="entry name" value="PB1"/>
    <property type="match status" value="1"/>
</dbReference>
<dbReference type="PANTHER" id="PTHR32002:SF41">
    <property type="entry name" value="PROTEIN NLP8"/>
    <property type="match status" value="1"/>
</dbReference>
<dbReference type="Gene3D" id="3.10.20.90">
    <property type="entry name" value="Phosphatidylinositol 3-kinase Catalytic Subunit, Chain A, domain 1"/>
    <property type="match status" value="1"/>
</dbReference>
<dbReference type="InterPro" id="IPR055081">
    <property type="entry name" value="NLP1-9_GAF"/>
</dbReference>
<evidence type="ECO:0000313" key="8">
    <source>
        <dbReference type="EMBL" id="KAF6152462.1"/>
    </source>
</evidence>
<feature type="compositionally biased region" description="Low complexity" evidence="5">
    <location>
        <begin position="728"/>
        <end position="741"/>
    </location>
</feature>
<evidence type="ECO:0000313" key="9">
    <source>
        <dbReference type="Proteomes" id="UP000541444"/>
    </source>
</evidence>
<dbReference type="Pfam" id="PF02042">
    <property type="entry name" value="RWP-RK"/>
    <property type="match status" value="1"/>
</dbReference>
<dbReference type="Proteomes" id="UP000541444">
    <property type="component" value="Unassembled WGS sequence"/>
</dbReference>
<dbReference type="EMBL" id="JACGCM010001629">
    <property type="protein sequence ID" value="KAF6152462.1"/>
    <property type="molecule type" value="Genomic_DNA"/>
</dbReference>
<keyword evidence="3" id="KW-0804">Transcription</keyword>
<dbReference type="InterPro" id="IPR003035">
    <property type="entry name" value="RWP-RK_dom"/>
</dbReference>
<dbReference type="Pfam" id="PF00564">
    <property type="entry name" value="PB1"/>
    <property type="match status" value="1"/>
</dbReference>
<evidence type="ECO:0000256" key="4">
    <source>
        <dbReference type="ARBA" id="ARBA00023242"/>
    </source>
</evidence>
<feature type="compositionally biased region" description="Basic and acidic residues" evidence="5">
    <location>
        <begin position="532"/>
        <end position="541"/>
    </location>
</feature>
<keyword evidence="2" id="KW-0238">DNA-binding</keyword>
<accession>A0A7J7MCA4</accession>
<gene>
    <name evidence="8" type="ORF">GIB67_035530</name>
</gene>
<keyword evidence="9" id="KW-1185">Reference proteome</keyword>
<dbReference type="SUPFAM" id="SSF54277">
    <property type="entry name" value="CAD &amp; PB1 domains"/>
    <property type="match status" value="1"/>
</dbReference>
<dbReference type="InterPro" id="IPR045012">
    <property type="entry name" value="NLP"/>
</dbReference>
<feature type="compositionally biased region" description="Polar residues" evidence="5">
    <location>
        <begin position="522"/>
        <end position="531"/>
    </location>
</feature>
<feature type="region of interest" description="Disordered" evidence="5">
    <location>
        <begin position="499"/>
        <end position="541"/>
    </location>
</feature>
<evidence type="ECO:0000259" key="7">
    <source>
        <dbReference type="PROSITE" id="PS51745"/>
    </source>
</evidence>
<proteinExistence type="predicted"/>
<dbReference type="PROSITE" id="PS51519">
    <property type="entry name" value="RWP_RK"/>
    <property type="match status" value="1"/>
</dbReference>
<dbReference type="InterPro" id="IPR053793">
    <property type="entry name" value="PB1-like"/>
</dbReference>
<feature type="domain" description="PB1" evidence="7">
    <location>
        <begin position="787"/>
        <end position="869"/>
    </location>
</feature>
<dbReference type="InterPro" id="IPR000270">
    <property type="entry name" value="PB1_dom"/>
</dbReference>
<dbReference type="Pfam" id="PF22922">
    <property type="entry name" value="GAF_NLP"/>
    <property type="match status" value="1"/>
</dbReference>
<dbReference type="SUPFAM" id="SSF55781">
    <property type="entry name" value="GAF domain-like"/>
    <property type="match status" value="1"/>
</dbReference>
<sequence length="887" mass="97281">MEQKGFSYWDCSSSQTQMENFPLTEEGDSIGVNPLSNLLDLSSFDAFAEFCGTPSSADQGLPMTDSFTSFSALNFAGQSNFYHPMDSQIGFPVNSRGGEDSGVNGSDGVFANVENGFIPRSLGLSLNDKMLKAMSLFKESSGGGILAQVWVPVKHGNEFFLSTREQPYLLDQMLVGYREVSRAFTFSAKEMPGFLPGLPGRVFRSKMPEWTSNVVYYSKDEYLRVDYAIDHQVRGSLALPIFNPQDESCCAVLELVTVKEKCNFNPEIENVCRALQAVNLRTIEPARLSPQSLSTAQRAALAEIVDVLRAACHAHRLPLALTWIPCSFPNGISNDYARMLVKDDKTNSGEKSILCAEETACYVNNTEMQGFVSACVEHYLERGQGIAGKALQSNHPFFSSDVKGFDIKEYPLVHHARKFGLNAAVAIRLRSTYTGNNDYILEFFLPVNCKGSLEQQLLLNSLSSTMQRICKSLRTVSGAELIEAKETVAGIMKEEATSLPSKVEPSLSDSKLDSDGRVANSDVPQRTSSFKRQPDKKRSMAEKSIGLNVLQQYFSGSLKDAAKSIGVCPTTLKRICRQHGISRWPSRKINKVNRSLKKIQTVIDSVQGVEGGLKFDPISGGLVAASMVQDFDAHSNIFSPRINPSSSRLTSQDVISVHSVHEIEGESSAMKIDSETGSVGNSHFSNTCNNGEIKNIKTSQGETTSWACARNVSGDPYLTKERCNKWGSNLESPDSSSSMLDSRMEGEGVVDQNQLTSSGMTDSSDGSASIMNGSCEVQKCVGENGSTITVKANYNDDTVRFKFEPDAGCFHLFEEVGKRFNLSTGTFQLKYLDDEDEWVLLMTESDLQECLEILGSIGMRSVKLMVRDLPHLMGSSTSSNGFLTRVA</sequence>